<dbReference type="GO" id="GO:0006412">
    <property type="term" value="P:translation"/>
    <property type="evidence" value="ECO:0007669"/>
    <property type="project" value="InterPro"/>
</dbReference>
<evidence type="ECO:0000313" key="6">
    <source>
        <dbReference type="EMBL" id="WVN85721.1"/>
    </source>
</evidence>
<feature type="region of interest" description="Disordered" evidence="4">
    <location>
        <begin position="74"/>
        <end position="100"/>
    </location>
</feature>
<dbReference type="RefSeq" id="XP_066066421.1">
    <property type="nucleotide sequence ID" value="XM_066210324.1"/>
</dbReference>
<evidence type="ECO:0000313" key="7">
    <source>
        <dbReference type="Proteomes" id="UP000094043"/>
    </source>
</evidence>
<dbReference type="GO" id="GO:0005840">
    <property type="term" value="C:ribosome"/>
    <property type="evidence" value="ECO:0007669"/>
    <property type="project" value="UniProtKB-KW"/>
</dbReference>
<dbReference type="AlphaFoldDB" id="A0AAJ8JNZ3"/>
<reference evidence="6" key="1">
    <citation type="submission" date="2016-06" db="EMBL/GenBank/DDBJ databases">
        <authorList>
            <person name="Cuomo C."/>
            <person name="Litvintseva A."/>
            <person name="Heitman J."/>
            <person name="Chen Y."/>
            <person name="Sun S."/>
            <person name="Springer D."/>
            <person name="Dromer F."/>
            <person name="Young S."/>
            <person name="Zeng Q."/>
            <person name="Chapman S."/>
            <person name="Gujja S."/>
            <person name="Saif S."/>
            <person name="Birren B."/>
        </authorList>
    </citation>
    <scope>NUCLEOTIDE SEQUENCE</scope>
    <source>
        <strain evidence="6">CBS 7841</strain>
    </source>
</reference>
<evidence type="ECO:0000259" key="5">
    <source>
        <dbReference type="Pfam" id="PF00673"/>
    </source>
</evidence>
<name>A0AAJ8JNZ3_9TREE</name>
<evidence type="ECO:0000256" key="1">
    <source>
        <dbReference type="ARBA" id="ARBA00008553"/>
    </source>
</evidence>
<dbReference type="PANTHER" id="PTHR11994">
    <property type="entry name" value="60S RIBOSOMAL PROTEIN L11-RELATED"/>
    <property type="match status" value="1"/>
</dbReference>
<dbReference type="SUPFAM" id="SSF55282">
    <property type="entry name" value="RL5-like"/>
    <property type="match status" value="1"/>
</dbReference>
<feature type="domain" description="Large ribosomal subunit protein uL5 C-terminal" evidence="5">
    <location>
        <begin position="184"/>
        <end position="218"/>
    </location>
</feature>
<comment type="similarity">
    <text evidence="1">Belongs to the universal ribosomal protein uL5 family.</text>
</comment>
<evidence type="ECO:0000256" key="3">
    <source>
        <dbReference type="ARBA" id="ARBA00023274"/>
    </source>
</evidence>
<dbReference type="InterPro" id="IPR031309">
    <property type="entry name" value="Ribosomal_uL5_C"/>
</dbReference>
<accession>A0AAJ8JNZ3</accession>
<keyword evidence="3" id="KW-0687">Ribonucleoprotein</keyword>
<keyword evidence="7" id="KW-1185">Reference proteome</keyword>
<sequence length="311" mass="34333">MISPVRSLAPRIQPFRRIAARTASTKVAQVISQDDWTLPHIQLGPTHLNRYKQHYNDTLASDIMYMTYSHRLSQRSPKIEPLQPPQTPYEANRPRPPIMRGNRAVRAKPTEVSPDMVPQIESVIIHTMVKEAVGNKNNLLSAIAAFRAISGETPNGGGRKGSSGVQVLTAKKSAAPWKLRAGMPIAVKVELKGEAMYDFIQSLVDFVLPRLRDFSGVPLPPASTPKNSPASLAGINTVPQKIEDGNLQSTYVAIFSMFLLGDPRMQKNPSICLSKLIKIHYSLLHSDLNISNLFPLSIVFLSILDLAFIVL</sequence>
<dbReference type="GO" id="GO:0003735">
    <property type="term" value="F:structural constituent of ribosome"/>
    <property type="evidence" value="ECO:0007669"/>
    <property type="project" value="InterPro"/>
</dbReference>
<evidence type="ECO:0000256" key="2">
    <source>
        <dbReference type="ARBA" id="ARBA00022980"/>
    </source>
</evidence>
<reference evidence="6" key="3">
    <citation type="submission" date="2024-01" db="EMBL/GenBank/DDBJ databases">
        <authorList>
            <person name="Coelho M.A."/>
            <person name="David-Palma M."/>
            <person name="Shea T."/>
            <person name="Sun S."/>
            <person name="Cuomo C.A."/>
            <person name="Heitman J."/>
        </authorList>
    </citation>
    <scope>NUCLEOTIDE SEQUENCE</scope>
    <source>
        <strain evidence="6">CBS 7841</strain>
    </source>
</reference>
<dbReference type="KEGG" id="cdep:91085086"/>
<proteinExistence type="inferred from homology"/>
<dbReference type="Proteomes" id="UP000094043">
    <property type="component" value="Chromosome 1"/>
</dbReference>
<gene>
    <name evidence="6" type="ORF">L203_100872</name>
</gene>
<dbReference type="EMBL" id="CP143784">
    <property type="protein sequence ID" value="WVN85721.1"/>
    <property type="molecule type" value="Genomic_DNA"/>
</dbReference>
<dbReference type="Gene3D" id="3.30.1440.10">
    <property type="match status" value="1"/>
</dbReference>
<dbReference type="InterPro" id="IPR022803">
    <property type="entry name" value="Ribosomal_uL5_dom_sf"/>
</dbReference>
<dbReference type="Pfam" id="PF00673">
    <property type="entry name" value="Ribosomal_L5_C"/>
    <property type="match status" value="1"/>
</dbReference>
<dbReference type="GO" id="GO:1990904">
    <property type="term" value="C:ribonucleoprotein complex"/>
    <property type="evidence" value="ECO:0007669"/>
    <property type="project" value="UniProtKB-KW"/>
</dbReference>
<reference evidence="6" key="2">
    <citation type="journal article" date="2022" name="Elife">
        <title>Obligate sexual reproduction of a homothallic fungus closely related to the Cryptococcus pathogenic species complex.</title>
        <authorList>
            <person name="Passer A.R."/>
            <person name="Clancey S.A."/>
            <person name="Shea T."/>
            <person name="David-Palma M."/>
            <person name="Averette A.F."/>
            <person name="Boekhout T."/>
            <person name="Porcel B.M."/>
            <person name="Nowrousian M."/>
            <person name="Cuomo C.A."/>
            <person name="Sun S."/>
            <person name="Heitman J."/>
            <person name="Coelho M.A."/>
        </authorList>
    </citation>
    <scope>NUCLEOTIDE SEQUENCE</scope>
    <source>
        <strain evidence="6">CBS 7841</strain>
    </source>
</reference>
<keyword evidence="2" id="KW-0689">Ribosomal protein</keyword>
<organism evidence="6 7">
    <name type="scientific">Cryptococcus depauperatus CBS 7841</name>
    <dbReference type="NCBI Taxonomy" id="1295531"/>
    <lineage>
        <taxon>Eukaryota</taxon>
        <taxon>Fungi</taxon>
        <taxon>Dikarya</taxon>
        <taxon>Basidiomycota</taxon>
        <taxon>Agaricomycotina</taxon>
        <taxon>Tremellomycetes</taxon>
        <taxon>Tremellales</taxon>
        <taxon>Cryptococcaceae</taxon>
        <taxon>Cryptococcus</taxon>
    </lineage>
</organism>
<dbReference type="GeneID" id="91085086"/>
<dbReference type="InterPro" id="IPR002132">
    <property type="entry name" value="Ribosomal_uL5"/>
</dbReference>
<evidence type="ECO:0000256" key="4">
    <source>
        <dbReference type="SAM" id="MobiDB-lite"/>
    </source>
</evidence>
<protein>
    <recommendedName>
        <fullName evidence="5">Large ribosomal subunit protein uL5 C-terminal domain-containing protein</fullName>
    </recommendedName>
</protein>